<dbReference type="AlphaFoldDB" id="A0A0S4N7Z2"/>
<name>A0A0S4N7Z2_9BACT</name>
<sequence length="227" mass="26174">MRVLKVLGIVAVIFNVIYAQNLNLSGRNYFCLSLGMGVSYVNVPDVVDYVRSISGERLKDFDGALELWLAPEFKIGRNIAVKFEYSYISKSYEVWKSDWRYLFDYELHNQLLIIDYLYFQRQEIFVLKIGAGFGLVNARFVQHLPMSGKDALYKSNGGMFKIEGVFSSRLDWRVFVYLSTDLKFGLTGELKDDNGNVLIIRKPFGEDRNLRLNFIGVSFRAGFSVYI</sequence>
<evidence type="ECO:0000313" key="1">
    <source>
        <dbReference type="EMBL" id="CUU06225.1"/>
    </source>
</evidence>
<evidence type="ECO:0000313" key="2">
    <source>
        <dbReference type="Proteomes" id="UP000320623"/>
    </source>
</evidence>
<proteinExistence type="predicted"/>
<dbReference type="OrthoDB" id="9788935at2"/>
<accession>A0A0S4N7Z2</accession>
<dbReference type="RefSeq" id="WP_140945193.1">
    <property type="nucleotide sequence ID" value="NZ_FAOO01000009.1"/>
</dbReference>
<keyword evidence="2" id="KW-1185">Reference proteome</keyword>
<protein>
    <recommendedName>
        <fullName evidence="3">Outer membrane protein beta-barrel domain-containing protein</fullName>
    </recommendedName>
</protein>
<evidence type="ECO:0008006" key="3">
    <source>
        <dbReference type="Google" id="ProtNLM"/>
    </source>
</evidence>
<gene>
    <name evidence="1" type="ORF">JGI1_01454</name>
</gene>
<dbReference type="Proteomes" id="UP000320623">
    <property type="component" value="Unassembled WGS sequence"/>
</dbReference>
<organism evidence="1 2">
    <name type="scientific">Candidatus Thermokryptus mobilis</name>
    <dbReference type="NCBI Taxonomy" id="1643428"/>
    <lineage>
        <taxon>Bacteria</taxon>
        <taxon>Pseudomonadati</taxon>
        <taxon>Candidatus Kryptoniota</taxon>
        <taxon>Candidatus Thermokryptus</taxon>
    </lineage>
</organism>
<reference evidence="2" key="1">
    <citation type="submission" date="2015-11" db="EMBL/GenBank/DDBJ databases">
        <authorList>
            <person name="Varghese N."/>
        </authorList>
    </citation>
    <scope>NUCLEOTIDE SEQUENCE [LARGE SCALE GENOMIC DNA]</scope>
</reference>
<dbReference type="STRING" id="1643428.GCA_001442855_01423"/>
<dbReference type="EMBL" id="FAOO01000009">
    <property type="protein sequence ID" value="CUU06225.1"/>
    <property type="molecule type" value="Genomic_DNA"/>
</dbReference>